<dbReference type="AlphaFoldDB" id="Q05FW8"/>
<sequence length="176" mass="21583">MSNYQIKIKNYLNLFKEKAFFINIKNLNIEIFNNLKIKYNNSYINLRELCSIKNIDKKKFLFIFNDQKILLYLIKSKYFENFGFNILKKKTTIELLVPNISREFRINFLKIIKQEYEYFIEILESLRKKELLHIKIQNISKDEILRQEKVIKNDFINYKKLFKNELENISNKIFND</sequence>
<dbReference type="EMBL" id="AP009180">
    <property type="protein sequence ID" value="BAF35053.1"/>
    <property type="molecule type" value="Genomic_DNA"/>
</dbReference>
<dbReference type="RefSeq" id="WP_011672245.1">
    <property type="nucleotide sequence ID" value="NC_008512.1"/>
</dbReference>
<dbReference type="Pfam" id="PF01765">
    <property type="entry name" value="RRF"/>
    <property type="match status" value="1"/>
</dbReference>
<dbReference type="Gene3D" id="1.10.132.20">
    <property type="entry name" value="Ribosome-recycling factor"/>
    <property type="match status" value="1"/>
</dbReference>
<evidence type="ECO:0000313" key="2">
    <source>
        <dbReference type="EMBL" id="BAF35053.1"/>
    </source>
</evidence>
<protein>
    <recommendedName>
        <fullName evidence="1">Ribosome recycling factor domain-containing protein</fullName>
    </recommendedName>
</protein>
<dbReference type="SUPFAM" id="SSF55194">
    <property type="entry name" value="Ribosome recycling factor, RRF"/>
    <property type="match status" value="1"/>
</dbReference>
<dbReference type="InterPro" id="IPR036191">
    <property type="entry name" value="RRF_sf"/>
</dbReference>
<accession>Q05FW8</accession>
<gene>
    <name evidence="2" type="ordered locus">CRP_022</name>
</gene>
<dbReference type="Gene3D" id="3.30.1360.40">
    <property type="match status" value="1"/>
</dbReference>
<feature type="domain" description="Ribosome recycling factor" evidence="1">
    <location>
        <begin position="22"/>
        <end position="168"/>
    </location>
</feature>
<dbReference type="HOGENOM" id="CLU_128079_0_0_6"/>
<proteinExistence type="predicted"/>
<dbReference type="InterPro" id="IPR023584">
    <property type="entry name" value="Ribosome_recyc_fac_dom"/>
</dbReference>
<dbReference type="OrthoDB" id="6183970at2"/>
<dbReference type="STRING" id="387662.CRP_022"/>
<evidence type="ECO:0000259" key="1">
    <source>
        <dbReference type="Pfam" id="PF01765"/>
    </source>
</evidence>
<evidence type="ECO:0000313" key="3">
    <source>
        <dbReference type="Proteomes" id="UP000000777"/>
    </source>
</evidence>
<organism evidence="2 3">
    <name type="scientific">Carsonella ruddii (strain PV)</name>
    <dbReference type="NCBI Taxonomy" id="387662"/>
    <lineage>
        <taxon>Bacteria</taxon>
        <taxon>Pseudomonadati</taxon>
        <taxon>Pseudomonadota</taxon>
        <taxon>Gammaproteobacteria</taxon>
        <taxon>Oceanospirillales</taxon>
        <taxon>Halomonadaceae</taxon>
        <taxon>Zymobacter group</taxon>
        <taxon>Candidatus Carsonella</taxon>
    </lineage>
</organism>
<reference evidence="2 3" key="1">
    <citation type="journal article" date="2006" name="Science">
        <title>The 160-kilobase genome of the bacterial endosymbiont Carsonella.</title>
        <authorList>
            <person name="Nakabachi A."/>
            <person name="Yamashita A."/>
            <person name="Toh H."/>
            <person name="Ishikawa H."/>
            <person name="Dunbar H."/>
            <person name="Moran N."/>
            <person name="Hattori M."/>
        </authorList>
    </citation>
    <scope>NUCLEOTIDE SEQUENCE [LARGE SCALE GENOMIC DNA]</scope>
    <source>
        <strain evidence="2 3">PV</strain>
    </source>
</reference>
<name>Q05FW8_CARRP</name>
<dbReference type="Proteomes" id="UP000000777">
    <property type="component" value="Chromosome"/>
</dbReference>
<dbReference type="KEGG" id="crp:CRP_022"/>